<dbReference type="SUPFAM" id="SSF48371">
    <property type="entry name" value="ARM repeat"/>
    <property type="match status" value="1"/>
</dbReference>
<dbReference type="RefSeq" id="WP_212786551.1">
    <property type="nucleotide sequence ID" value="NZ_AP019536.1"/>
</dbReference>
<dbReference type="SUPFAM" id="SSF52540">
    <property type="entry name" value="P-loop containing nucleoside triphosphate hydrolases"/>
    <property type="match status" value="1"/>
</dbReference>
<sequence length="1284" mass="143989">MYSLIAFATQWGSKLGGINSFNTDFLKAFGIAFHNNAQVICIVTEATTDEVEEARNAYVMLIKLPYKPQEKTFSQDQAKAAIETLNQHQIGFDRERTVWLGHDRITGSAAIEAAKIAGGRSALIHHMSYDHYESFAEDSRTAYSKSQEQRDLFEQADLALAIGPLLRKAAEDLVGKSKLVHMLVPGLAEISAKPSPNTFVAFLGGRLTNDAARIKQGYLGIAALAQAQKEACERDGAEGLRNQPKIVLRGVDFATEEEMAGQPNTNPEAELKSFAEDHAGRAINLQALPYTHDRMELYDNISRASVVLMPSWHEGFGLAAWEAIAAGVPLIISKQSGVYQLLEENHPGCEEGFIYPIDVRGTNTKPFFRPEDATAVAKEITKIADKPEKARQKSATLRGLLLDKYTWPACAAQAMGAFGWALQKGNLPDTTQKPITPALDSTEFQPAHNELPVHMPERRWRVGGSVADSQLLRAEEMLVPFDPARQPELDNLNTWLDDAQYPQAVRLITGAGGLGKTRLALHLCQQRLTSGWYAGFMDSDLTAKELSSGWKALKTLNQPLLVIIDYAETRQDNLLSLIRAMLQSPTDQPVRFLLLARNGGEWWDNLPGKNKDCESLLSGYATSGPYPLPPLHNEIGDRQHAYRQALHAFSAALNVPAPDVTPELAGEHFGRPLYLQMAALLALRGERPTSAQGMTRALLHHERRYWHGLFIGHDILTPALHAEQLMALTTLSGGFTTPKIAWPSWEKVSGKVISTAQFNHLFYTLIPLYPGKHGLQAVRPDLLGEALVAQALLRSNSAELLDAVLGKNTSQSVRLQALTTIARLFDHYPELQETLTEALVRHFAHCWQEFILVATETPSNLSMLAEGAFMRLPTSTKNQISGLLKSRLKDESIQLAQLYCVVANYLVENRKEKYLKKSDDIPTLYEYSWALDIYAFRLNRIGLNDEALRPAKLAMEIDEQLSRKNPNKFELNLAVSLNNYNEMALTYSKRSLEIYLRQQKNDSYEDELAAAQTNYANCLNNKGDYEIALDHADQAMKIYRQLALKKPEQFESRYAGSLNNLSNALSYVGRNSESFEYARLALEIHERLSQEKPDYHEPDLAMSLNNYANRLSDEGRYDDALVHARLACEIYERLSKKNPARFAGDQFWSVGSTHFFEWLLNNDTGNHDLSELNSVPSTSSQHHRPLLQLYAAFVHGCCIADATVQTDALIQVTALWKNLSHANRTAARNYWLCAAAWCSLHEPASITELDWQTEWKEFHKQRRGNTPRWMQEVAQRLGYRWPIE</sequence>
<dbReference type="Pfam" id="PF20706">
    <property type="entry name" value="GT4-conflict"/>
    <property type="match status" value="1"/>
</dbReference>
<evidence type="ECO:0000256" key="2">
    <source>
        <dbReference type="ARBA" id="ARBA00022803"/>
    </source>
</evidence>
<evidence type="ECO:0000313" key="4">
    <source>
        <dbReference type="Proteomes" id="UP001319121"/>
    </source>
</evidence>
<dbReference type="Gene3D" id="1.25.40.10">
    <property type="entry name" value="Tetratricopeptide repeat domain"/>
    <property type="match status" value="1"/>
</dbReference>
<dbReference type="PANTHER" id="PTHR45641:SF19">
    <property type="entry name" value="NEPHROCYSTIN-3"/>
    <property type="match status" value="1"/>
</dbReference>
<dbReference type="SUPFAM" id="SSF53756">
    <property type="entry name" value="UDP-Glycosyltransferase/glycogen phosphorylase"/>
    <property type="match status" value="1"/>
</dbReference>
<evidence type="ECO:0008006" key="5">
    <source>
        <dbReference type="Google" id="ProtNLM"/>
    </source>
</evidence>
<evidence type="ECO:0000256" key="1">
    <source>
        <dbReference type="ARBA" id="ARBA00022737"/>
    </source>
</evidence>
<gene>
    <name evidence="3" type="ORF">FGKAn22_06400</name>
</gene>
<dbReference type="InterPro" id="IPR016024">
    <property type="entry name" value="ARM-type_fold"/>
</dbReference>
<dbReference type="Gene3D" id="3.40.50.2000">
    <property type="entry name" value="Glycogen Phosphorylase B"/>
    <property type="match status" value="1"/>
</dbReference>
<dbReference type="Pfam" id="PF13374">
    <property type="entry name" value="TPR_10"/>
    <property type="match status" value="2"/>
</dbReference>
<keyword evidence="2" id="KW-0802">TPR repeat</keyword>
<evidence type="ECO:0000313" key="3">
    <source>
        <dbReference type="EMBL" id="BBI98947.1"/>
    </source>
</evidence>
<dbReference type="KEGG" id="fku:FGKAn22_06400"/>
<dbReference type="InterPro" id="IPR027417">
    <property type="entry name" value="P-loop_NTPase"/>
</dbReference>
<dbReference type="Gene3D" id="3.40.50.300">
    <property type="entry name" value="P-loop containing nucleotide triphosphate hydrolases"/>
    <property type="match status" value="1"/>
</dbReference>
<dbReference type="EMBL" id="AP019536">
    <property type="protein sequence ID" value="BBI98947.1"/>
    <property type="molecule type" value="Genomic_DNA"/>
</dbReference>
<proteinExistence type="predicted"/>
<reference evidence="3 4" key="1">
    <citation type="submission" date="2019-03" db="EMBL/GenBank/DDBJ databases">
        <title>Complete genome sequence of Ferrigenium kumadai strain An22, a microaerophilic iron-oxidizing bacterium isolated from a paddy field soil.</title>
        <authorList>
            <person name="Watanabe T."/>
            <person name="Asakawa S."/>
        </authorList>
    </citation>
    <scope>NUCLEOTIDE SEQUENCE [LARGE SCALE GENOMIC DNA]</scope>
    <source>
        <strain evidence="3 4">An22</strain>
    </source>
</reference>
<dbReference type="InterPro" id="IPR011990">
    <property type="entry name" value="TPR-like_helical_dom_sf"/>
</dbReference>
<organism evidence="3 4">
    <name type="scientific">Ferrigenium kumadai</name>
    <dbReference type="NCBI Taxonomy" id="1682490"/>
    <lineage>
        <taxon>Bacteria</taxon>
        <taxon>Pseudomonadati</taxon>
        <taxon>Pseudomonadota</taxon>
        <taxon>Betaproteobacteria</taxon>
        <taxon>Nitrosomonadales</taxon>
        <taxon>Gallionellaceae</taxon>
        <taxon>Ferrigenium</taxon>
    </lineage>
</organism>
<dbReference type="Proteomes" id="UP001319121">
    <property type="component" value="Chromosome"/>
</dbReference>
<dbReference type="SMART" id="SM00028">
    <property type="entry name" value="TPR"/>
    <property type="match status" value="3"/>
</dbReference>
<name>A0AAN1SYA7_9PROT</name>
<dbReference type="SUPFAM" id="SSF48452">
    <property type="entry name" value="TPR-like"/>
    <property type="match status" value="1"/>
</dbReference>
<dbReference type="CDD" id="cd03801">
    <property type="entry name" value="GT4_PimA-like"/>
    <property type="match status" value="1"/>
</dbReference>
<keyword evidence="1" id="KW-0677">Repeat</keyword>
<dbReference type="PANTHER" id="PTHR45641">
    <property type="entry name" value="TETRATRICOPEPTIDE REPEAT PROTEIN (AFU_ORTHOLOGUE AFUA_6G03870)"/>
    <property type="match status" value="1"/>
</dbReference>
<accession>A0AAN1SYA7</accession>
<protein>
    <recommendedName>
        <fullName evidence="5">Glycosyltransferase</fullName>
    </recommendedName>
</protein>
<dbReference type="InterPro" id="IPR019734">
    <property type="entry name" value="TPR_rpt"/>
</dbReference>
<keyword evidence="4" id="KW-1185">Reference proteome</keyword>